<evidence type="ECO:0000313" key="4">
    <source>
        <dbReference type="EMBL" id="NNJ26105.1"/>
    </source>
</evidence>
<evidence type="ECO:0000256" key="1">
    <source>
        <dbReference type="SAM" id="MobiDB-lite"/>
    </source>
</evidence>
<evidence type="ECO:0000259" key="3">
    <source>
        <dbReference type="SMART" id="SM00471"/>
    </source>
</evidence>
<dbReference type="Pfam" id="PF07698">
    <property type="entry name" value="7TM-7TMR_HD"/>
    <property type="match status" value="1"/>
</dbReference>
<evidence type="ECO:0000256" key="2">
    <source>
        <dbReference type="SAM" id="Phobius"/>
    </source>
</evidence>
<comment type="caution">
    <text evidence="4">The sequence shown here is derived from an EMBL/GenBank/DDBJ whole genome shotgun (WGS) entry which is preliminary data.</text>
</comment>
<dbReference type="InterPro" id="IPR003607">
    <property type="entry name" value="HD/PDEase_dom"/>
</dbReference>
<dbReference type="InterPro" id="IPR011624">
    <property type="entry name" value="Metal-dep_PHydrolase_7TM_extra"/>
</dbReference>
<dbReference type="InterPro" id="IPR052722">
    <property type="entry name" value="PgpH_phosphodiesterase"/>
</dbReference>
<dbReference type="Pfam" id="PF01966">
    <property type="entry name" value="HD"/>
    <property type="match status" value="1"/>
</dbReference>
<dbReference type="InterPro" id="IPR006675">
    <property type="entry name" value="HDIG_dom"/>
</dbReference>
<accession>A0ABX1VF14</accession>
<dbReference type="SUPFAM" id="SSF109604">
    <property type="entry name" value="HD-domain/PDEase-like"/>
    <property type="match status" value="1"/>
</dbReference>
<feature type="transmembrane region" description="Helical" evidence="2">
    <location>
        <begin position="313"/>
        <end position="331"/>
    </location>
</feature>
<dbReference type="PANTHER" id="PTHR36442">
    <property type="entry name" value="CYCLIC-DI-AMP PHOSPHODIESTERASE PGPH"/>
    <property type="match status" value="1"/>
</dbReference>
<gene>
    <name evidence="4" type="ORF">LzC2_21850</name>
</gene>
<feature type="transmembrane region" description="Helical" evidence="2">
    <location>
        <begin position="410"/>
        <end position="429"/>
    </location>
</feature>
<dbReference type="Pfam" id="PF07697">
    <property type="entry name" value="7TMR-HDED"/>
    <property type="match status" value="1"/>
</dbReference>
<dbReference type="Proteomes" id="UP000609651">
    <property type="component" value="Unassembled WGS sequence"/>
</dbReference>
<sequence>MAAVACFAVVAAVRGWEPTQRTRLGDFAGDGIAARVPFEVEDTAQTQSRKLTARAAIPPIFQNDPGKLSGLDALFRRQLNTLASSESWDQAPAPARAAFGLTVAETGDNRVAAEDAARNRFRFIRSVLSGLPAEGDDRPAAAERLDALTGQLRPLLAALAEIGTLNDEALRANDLTEDDLILVFNPGEPLPPPESLSETDVQAKTHTTNWLLTQTDNFDTHWDAAPALSALRAQVERWLIRSVPPSLTADPVATERARVAAEEAVPAAKTQFVRGQILVPPGEVIDGNAADLLAEEHAALVALAGPETRITRAAVVAGVLIVIAGLIGAFLKRNEPRLMSEPGRLASYLGLVVTAVALGRWLSFDPWRAEAVPVLACAMTFAVAYNQWLAGLTGLAVSAVVVFSTTADLGHLFVLSSAAAAAVLPLSRVPSRSTVIGVGFFAAAVYLVVSLCVGLIERQPLVGDWSEALVVTQPVLMNGLRGAGWCLLAGYFVAGSLPFIERSFGVVTDISLLEMSDVSHPLLQELVRRAPGTYNHSIAMATIGETAADAIGANGLLLRVAAYYHDVGKMLKPHYFIENQTAEDRGRHDELAPAMSTLIIIGHVRDGVDLARQHGLPQRIIDFIEQHHGTTLVKYFYHEAGKRAEAEPGHEGDAEESAFRYPGPKPQTREAGVMMLADAVESATRSLSEPTPGRIENLVGSITMDRLLDGQFDESSLTLREIRIVEDSLVKSLIGMHHGRIKYPDQKD</sequence>
<dbReference type="InterPro" id="IPR011621">
    <property type="entry name" value="Metal-dep_PHydrolase_7TM_intra"/>
</dbReference>
<evidence type="ECO:0000313" key="5">
    <source>
        <dbReference type="Proteomes" id="UP000609651"/>
    </source>
</evidence>
<dbReference type="SMART" id="SM00471">
    <property type="entry name" value="HDc"/>
    <property type="match status" value="1"/>
</dbReference>
<organism evidence="4 5">
    <name type="scientific">Alienimonas chondri</name>
    <dbReference type="NCBI Taxonomy" id="2681879"/>
    <lineage>
        <taxon>Bacteria</taxon>
        <taxon>Pseudomonadati</taxon>
        <taxon>Planctomycetota</taxon>
        <taxon>Planctomycetia</taxon>
        <taxon>Planctomycetales</taxon>
        <taxon>Planctomycetaceae</taxon>
        <taxon>Alienimonas</taxon>
    </lineage>
</organism>
<keyword evidence="2" id="KW-1133">Transmembrane helix</keyword>
<feature type="transmembrane region" description="Helical" evidence="2">
    <location>
        <begin position="343"/>
        <end position="362"/>
    </location>
</feature>
<dbReference type="InterPro" id="IPR006674">
    <property type="entry name" value="HD_domain"/>
</dbReference>
<feature type="transmembrane region" description="Helical" evidence="2">
    <location>
        <begin position="382"/>
        <end position="403"/>
    </location>
</feature>
<feature type="region of interest" description="Disordered" evidence="1">
    <location>
        <begin position="644"/>
        <end position="666"/>
    </location>
</feature>
<proteinExistence type="predicted"/>
<dbReference type="Gene3D" id="1.10.3210.10">
    <property type="entry name" value="Hypothetical protein af1432"/>
    <property type="match status" value="1"/>
</dbReference>
<keyword evidence="5" id="KW-1185">Reference proteome</keyword>
<protein>
    <recommendedName>
        <fullName evidence="3">HD/PDEase domain-containing protein</fullName>
    </recommendedName>
</protein>
<dbReference type="CDD" id="cd00077">
    <property type="entry name" value="HDc"/>
    <property type="match status" value="1"/>
</dbReference>
<keyword evidence="2" id="KW-0812">Transmembrane</keyword>
<feature type="domain" description="HD/PDEase" evidence="3">
    <location>
        <begin position="529"/>
        <end position="692"/>
    </location>
</feature>
<keyword evidence="2" id="KW-0472">Membrane</keyword>
<reference evidence="4 5" key="1">
    <citation type="journal article" date="2020" name="Syst. Appl. Microbiol.">
        <title>Alienimonas chondri sp. nov., a novel planctomycete isolated from the biofilm of the red alga Chondrus crispus.</title>
        <authorList>
            <person name="Vitorino I."/>
            <person name="Albuquerque L."/>
            <person name="Wiegand S."/>
            <person name="Kallscheuer N."/>
            <person name="da Costa M.S."/>
            <person name="Lobo-da-Cunha A."/>
            <person name="Jogler C."/>
            <person name="Lage O.M."/>
        </authorList>
    </citation>
    <scope>NUCLEOTIDE SEQUENCE [LARGE SCALE GENOMIC DNA]</scope>
    <source>
        <strain evidence="4 5">LzC2</strain>
    </source>
</reference>
<feature type="transmembrane region" description="Helical" evidence="2">
    <location>
        <begin position="435"/>
        <end position="456"/>
    </location>
</feature>
<dbReference type="PANTHER" id="PTHR36442:SF1">
    <property type="entry name" value="CYCLIC-DI-AMP PHOSPHODIESTERASE PGPH"/>
    <property type="match status" value="1"/>
</dbReference>
<dbReference type="NCBIfam" id="TIGR00277">
    <property type="entry name" value="HDIG"/>
    <property type="match status" value="1"/>
</dbReference>
<name>A0ABX1VF14_9PLAN</name>
<dbReference type="EMBL" id="WTPX01000062">
    <property type="protein sequence ID" value="NNJ26105.1"/>
    <property type="molecule type" value="Genomic_DNA"/>
</dbReference>